<organism evidence="1 2">
    <name type="scientific">Patagioenas fasciata monilis</name>
    <dbReference type="NCBI Taxonomy" id="372326"/>
    <lineage>
        <taxon>Eukaryota</taxon>
        <taxon>Metazoa</taxon>
        <taxon>Chordata</taxon>
        <taxon>Craniata</taxon>
        <taxon>Vertebrata</taxon>
        <taxon>Euteleostomi</taxon>
        <taxon>Archelosauria</taxon>
        <taxon>Archosauria</taxon>
        <taxon>Dinosauria</taxon>
        <taxon>Saurischia</taxon>
        <taxon>Theropoda</taxon>
        <taxon>Coelurosauria</taxon>
        <taxon>Aves</taxon>
        <taxon>Neognathae</taxon>
        <taxon>Neoaves</taxon>
        <taxon>Columbimorphae</taxon>
        <taxon>Columbiformes</taxon>
        <taxon>Columbidae</taxon>
        <taxon>Patagioenas</taxon>
    </lineage>
</organism>
<evidence type="ECO:0000313" key="1">
    <source>
        <dbReference type="EMBL" id="OPJ87405.1"/>
    </source>
</evidence>
<accession>A0A1V4KSP5</accession>
<gene>
    <name evidence="1" type="ORF">AV530_000889</name>
</gene>
<reference evidence="1 2" key="1">
    <citation type="submission" date="2016-02" db="EMBL/GenBank/DDBJ databases">
        <title>Band-tailed pigeon sequencing and assembly.</title>
        <authorList>
            <person name="Soares A.E."/>
            <person name="Novak B.J."/>
            <person name="Rice E.S."/>
            <person name="O'Connell B."/>
            <person name="Chang D."/>
            <person name="Weber S."/>
            <person name="Shapiro B."/>
        </authorList>
    </citation>
    <scope>NUCLEOTIDE SEQUENCE [LARGE SCALE GENOMIC DNA]</scope>
    <source>
        <strain evidence="1">BTP2013</strain>
        <tissue evidence="1">Blood</tissue>
    </source>
</reference>
<protein>
    <submittedName>
        <fullName evidence="1">Uncharacterized protein</fullName>
    </submittedName>
</protein>
<comment type="caution">
    <text evidence="1">The sequence shown here is derived from an EMBL/GenBank/DDBJ whole genome shotgun (WGS) entry which is preliminary data.</text>
</comment>
<proteinExistence type="predicted"/>
<dbReference type="EMBL" id="LSYS01001700">
    <property type="protein sequence ID" value="OPJ87405.1"/>
    <property type="molecule type" value="Genomic_DNA"/>
</dbReference>
<name>A0A1V4KSP5_PATFA</name>
<dbReference type="Proteomes" id="UP000190648">
    <property type="component" value="Unassembled WGS sequence"/>
</dbReference>
<dbReference type="AlphaFoldDB" id="A0A1V4KSP5"/>
<evidence type="ECO:0000313" key="2">
    <source>
        <dbReference type="Proteomes" id="UP000190648"/>
    </source>
</evidence>
<sequence length="87" mass="9680">MSNTGDTAQTVAPCILPDLQLTPELVFSWKTTRGCLGLRKEQQTFFLLTHVFPGADSTEQRSRIDAPMMNFGMCVRQLAPPECHSLP</sequence>
<keyword evidence="2" id="KW-1185">Reference proteome</keyword>